<evidence type="ECO:0000256" key="19">
    <source>
        <dbReference type="HAMAP-Rule" id="MF_00719"/>
    </source>
</evidence>
<dbReference type="NCBIfam" id="TIGR00317">
    <property type="entry name" value="cobS"/>
    <property type="match status" value="1"/>
</dbReference>
<comment type="catalytic activity">
    <reaction evidence="18 19">
        <text>alpha-ribazole 5'-phosphate + adenosylcob(III)inamide-GDP = adenosylcob(III)alamin 5'-phosphate + GMP + H(+)</text>
        <dbReference type="Rhea" id="RHEA:23560"/>
        <dbReference type="ChEBI" id="CHEBI:15378"/>
        <dbReference type="ChEBI" id="CHEBI:57918"/>
        <dbReference type="ChEBI" id="CHEBI:58115"/>
        <dbReference type="ChEBI" id="CHEBI:60487"/>
        <dbReference type="ChEBI" id="CHEBI:60493"/>
        <dbReference type="EC" id="2.7.8.26"/>
    </reaction>
</comment>
<keyword evidence="12 19" id="KW-1133">Transmembrane helix</keyword>
<comment type="pathway">
    <text evidence="3 19">Cofactor biosynthesis; adenosylcobalamin biosynthesis; adenosylcobalamin from cob(II)yrinate a,c-diamide: step 7/7.</text>
</comment>
<evidence type="ECO:0000256" key="6">
    <source>
        <dbReference type="ARBA" id="ARBA00015850"/>
    </source>
</evidence>
<evidence type="ECO:0000256" key="5">
    <source>
        <dbReference type="ARBA" id="ARBA00013200"/>
    </source>
</evidence>
<evidence type="ECO:0000256" key="11">
    <source>
        <dbReference type="ARBA" id="ARBA00022842"/>
    </source>
</evidence>
<comment type="similarity">
    <text evidence="4 19">Belongs to the CobS family.</text>
</comment>
<reference evidence="20 21" key="1">
    <citation type="submission" date="2018-08" db="EMBL/GenBank/DDBJ databases">
        <title>A genome reference for cultivated species of the human gut microbiota.</title>
        <authorList>
            <person name="Zou Y."/>
            <person name="Xue W."/>
            <person name="Luo G."/>
        </authorList>
    </citation>
    <scope>NUCLEOTIDE SEQUENCE [LARGE SCALE GENOMIC DNA]</scope>
    <source>
        <strain evidence="20 21">AF48-16</strain>
    </source>
</reference>
<comment type="subcellular location">
    <subcellularLocation>
        <location evidence="2 19">Cell membrane</location>
        <topology evidence="2 19">Multi-pass membrane protein</topology>
    </subcellularLocation>
</comment>
<comment type="caution">
    <text evidence="20">The sequence shown here is derived from an EMBL/GenBank/DDBJ whole genome shotgun (WGS) entry which is preliminary data.</text>
</comment>
<keyword evidence="11 19" id="KW-0460">Magnesium</keyword>
<dbReference type="InterPro" id="IPR003805">
    <property type="entry name" value="CobS"/>
</dbReference>
<evidence type="ECO:0000256" key="17">
    <source>
        <dbReference type="ARBA" id="ARBA00048623"/>
    </source>
</evidence>
<evidence type="ECO:0000256" key="16">
    <source>
        <dbReference type="ARBA" id="ARBA00032853"/>
    </source>
</evidence>
<organism evidence="20 21">
    <name type="scientific">Enterococcus casseliflavus</name>
    <name type="common">Enterococcus flavescens</name>
    <dbReference type="NCBI Taxonomy" id="37734"/>
    <lineage>
        <taxon>Bacteria</taxon>
        <taxon>Bacillati</taxon>
        <taxon>Bacillota</taxon>
        <taxon>Bacilli</taxon>
        <taxon>Lactobacillales</taxon>
        <taxon>Enterococcaceae</taxon>
        <taxon>Enterococcus</taxon>
    </lineage>
</organism>
<keyword evidence="7 19" id="KW-1003">Cell membrane</keyword>
<keyword evidence="10 19" id="KW-0812">Transmembrane</keyword>
<feature type="transmembrane region" description="Helical" evidence="19">
    <location>
        <begin position="34"/>
        <end position="53"/>
    </location>
</feature>
<dbReference type="PANTHER" id="PTHR34148:SF1">
    <property type="entry name" value="ADENOSYLCOBINAMIDE-GDP RIBAZOLETRANSFERASE"/>
    <property type="match status" value="1"/>
</dbReference>
<dbReference type="Pfam" id="PF02654">
    <property type="entry name" value="CobS"/>
    <property type="match status" value="1"/>
</dbReference>
<dbReference type="GO" id="GO:0051073">
    <property type="term" value="F:adenosylcobinamide-GDP ribazoletransferase activity"/>
    <property type="evidence" value="ECO:0007669"/>
    <property type="project" value="UniProtKB-UniRule"/>
</dbReference>
<dbReference type="HAMAP" id="MF_00719">
    <property type="entry name" value="CobS"/>
    <property type="match status" value="1"/>
</dbReference>
<comment type="function">
    <text evidence="14 19">Joins adenosylcobinamide-GDP and alpha-ribazole to generate adenosylcobalamin (Ado-cobalamin). Also synthesizes adenosylcobalamin 5'-phosphate from adenosylcobinamide-GDP and alpha-ribazole 5'-phosphate.</text>
</comment>
<proteinExistence type="inferred from homology"/>
<dbReference type="GO" id="GO:0009236">
    <property type="term" value="P:cobalamin biosynthetic process"/>
    <property type="evidence" value="ECO:0007669"/>
    <property type="project" value="UniProtKB-UniRule"/>
</dbReference>
<name>A0A415EU95_ENTCA</name>
<feature type="transmembrane region" description="Helical" evidence="19">
    <location>
        <begin position="182"/>
        <end position="207"/>
    </location>
</feature>
<evidence type="ECO:0000256" key="18">
    <source>
        <dbReference type="ARBA" id="ARBA00049504"/>
    </source>
</evidence>
<gene>
    <name evidence="19 20" type="primary">cobS</name>
    <name evidence="20" type="ORF">DW084_06675</name>
</gene>
<evidence type="ECO:0000256" key="14">
    <source>
        <dbReference type="ARBA" id="ARBA00025228"/>
    </source>
</evidence>
<dbReference type="AlphaFoldDB" id="A0A415EU95"/>
<evidence type="ECO:0000256" key="15">
    <source>
        <dbReference type="ARBA" id="ARBA00032605"/>
    </source>
</evidence>
<evidence type="ECO:0000256" key="9">
    <source>
        <dbReference type="ARBA" id="ARBA00022679"/>
    </source>
</evidence>
<protein>
    <recommendedName>
        <fullName evidence="6 19">Adenosylcobinamide-GDP ribazoletransferase</fullName>
        <ecNumber evidence="5 19">2.7.8.26</ecNumber>
    </recommendedName>
    <alternativeName>
        <fullName evidence="16 19">Cobalamin synthase</fullName>
    </alternativeName>
    <alternativeName>
        <fullName evidence="15 19">Cobalamin-5'-phosphate synthase</fullName>
    </alternativeName>
</protein>
<dbReference type="EC" id="2.7.8.26" evidence="5 19"/>
<evidence type="ECO:0000256" key="2">
    <source>
        <dbReference type="ARBA" id="ARBA00004651"/>
    </source>
</evidence>
<feature type="transmembrane region" description="Helical" evidence="19">
    <location>
        <begin position="228"/>
        <end position="249"/>
    </location>
</feature>
<dbReference type="PANTHER" id="PTHR34148">
    <property type="entry name" value="ADENOSYLCOBINAMIDE-GDP RIBAZOLETRANSFERASE"/>
    <property type="match status" value="1"/>
</dbReference>
<dbReference type="GO" id="GO:0005886">
    <property type="term" value="C:plasma membrane"/>
    <property type="evidence" value="ECO:0007669"/>
    <property type="project" value="UniProtKB-SubCell"/>
</dbReference>
<comment type="catalytic activity">
    <reaction evidence="17 19">
        <text>alpha-ribazole + adenosylcob(III)inamide-GDP = adenosylcob(III)alamin + GMP + H(+)</text>
        <dbReference type="Rhea" id="RHEA:16049"/>
        <dbReference type="ChEBI" id="CHEBI:10329"/>
        <dbReference type="ChEBI" id="CHEBI:15378"/>
        <dbReference type="ChEBI" id="CHEBI:18408"/>
        <dbReference type="ChEBI" id="CHEBI:58115"/>
        <dbReference type="ChEBI" id="CHEBI:60487"/>
        <dbReference type="EC" id="2.7.8.26"/>
    </reaction>
</comment>
<comment type="cofactor">
    <cofactor evidence="1 19">
        <name>Mg(2+)</name>
        <dbReference type="ChEBI" id="CHEBI:18420"/>
    </cofactor>
</comment>
<evidence type="ECO:0000256" key="12">
    <source>
        <dbReference type="ARBA" id="ARBA00022989"/>
    </source>
</evidence>
<evidence type="ECO:0000313" key="21">
    <source>
        <dbReference type="Proteomes" id="UP000286288"/>
    </source>
</evidence>
<evidence type="ECO:0000256" key="10">
    <source>
        <dbReference type="ARBA" id="ARBA00022692"/>
    </source>
</evidence>
<feature type="transmembrane region" description="Helical" evidence="19">
    <location>
        <begin position="138"/>
        <end position="162"/>
    </location>
</feature>
<evidence type="ECO:0000256" key="3">
    <source>
        <dbReference type="ARBA" id="ARBA00004663"/>
    </source>
</evidence>
<evidence type="ECO:0000256" key="7">
    <source>
        <dbReference type="ARBA" id="ARBA00022475"/>
    </source>
</evidence>
<feature type="transmembrane region" description="Helical" evidence="19">
    <location>
        <begin position="107"/>
        <end position="126"/>
    </location>
</feature>
<evidence type="ECO:0000313" key="20">
    <source>
        <dbReference type="EMBL" id="RHK06854.1"/>
    </source>
</evidence>
<dbReference type="UniPathway" id="UPA00148">
    <property type="reaction ID" value="UER00238"/>
</dbReference>
<evidence type="ECO:0000256" key="1">
    <source>
        <dbReference type="ARBA" id="ARBA00001946"/>
    </source>
</evidence>
<dbReference type="GO" id="GO:0008818">
    <property type="term" value="F:cobalamin 5'-phosphate synthase activity"/>
    <property type="evidence" value="ECO:0007669"/>
    <property type="project" value="UniProtKB-UniRule"/>
</dbReference>
<keyword evidence="13 19" id="KW-0472">Membrane</keyword>
<dbReference type="Proteomes" id="UP000286288">
    <property type="component" value="Unassembled WGS sequence"/>
</dbReference>
<evidence type="ECO:0000256" key="8">
    <source>
        <dbReference type="ARBA" id="ARBA00022573"/>
    </source>
</evidence>
<accession>A0A415EU95</accession>
<evidence type="ECO:0000256" key="13">
    <source>
        <dbReference type="ARBA" id="ARBA00023136"/>
    </source>
</evidence>
<keyword evidence="8 19" id="KW-0169">Cobalamin biosynthesis</keyword>
<dbReference type="EMBL" id="QRMZ01000007">
    <property type="protein sequence ID" value="RHK06854.1"/>
    <property type="molecule type" value="Genomic_DNA"/>
</dbReference>
<keyword evidence="9 19" id="KW-0808">Transferase</keyword>
<feature type="transmembrane region" description="Helical" evidence="19">
    <location>
        <begin position="60"/>
        <end position="79"/>
    </location>
</feature>
<sequence length="253" mass="28371">MIPSLILYFQFFTRLSLNVAIDQPLKRMKSGVKYFSLFGALIGIIEAAVFFLARLFFEPVLAFLIVLFFDAVLTGAFHLDALSDMADGLFSSRNKERMLEIMKDSRVGSNGVLSLVFYYLFSLLAFQTITHEMTELKLLLVVICFQMIGKNSITLLFYKMVYAGASPNGLGAAFLDVRTKDILWAQFFTLSLLLISFQWIGVILHLGCNGFTWAYRRLVIKKVAGLNGDTLGAASPLSQVVYLLLLVLIRGFL</sequence>
<evidence type="ECO:0000256" key="4">
    <source>
        <dbReference type="ARBA" id="ARBA00010561"/>
    </source>
</evidence>